<dbReference type="InterPro" id="IPR013785">
    <property type="entry name" value="Aldolase_TIM"/>
</dbReference>
<evidence type="ECO:0000256" key="1">
    <source>
        <dbReference type="ARBA" id="ARBA00022723"/>
    </source>
</evidence>
<proteinExistence type="predicted"/>
<evidence type="ECO:0000256" key="5">
    <source>
        <dbReference type="PIRSR" id="PIRSR001359-2"/>
    </source>
</evidence>
<evidence type="ECO:0000256" key="6">
    <source>
        <dbReference type="PIRSR" id="PIRSR001359-3"/>
    </source>
</evidence>
<feature type="binding site" evidence="6">
    <location>
        <position position="104"/>
    </location>
    <ligand>
        <name>Zn(2+)</name>
        <dbReference type="ChEBI" id="CHEBI:29105"/>
        <label>2</label>
    </ligand>
</feature>
<dbReference type="PIRSF" id="PIRSF001359">
    <property type="entry name" value="F_bP_aldolase_II"/>
    <property type="match status" value="1"/>
</dbReference>
<feature type="binding site" evidence="5">
    <location>
        <begin position="230"/>
        <end position="233"/>
    </location>
    <ligand>
        <name>dihydroxyacetone phosphate</name>
        <dbReference type="ChEBI" id="CHEBI:57642"/>
    </ligand>
</feature>
<dbReference type="KEGG" id="aft:BBF96_11910"/>
<evidence type="ECO:0000313" key="7">
    <source>
        <dbReference type="EMBL" id="AZR74036.1"/>
    </source>
</evidence>
<reference evidence="7 8" key="1">
    <citation type="submission" date="2016-07" db="EMBL/GenBank/DDBJ databases">
        <title>Genome and transcriptome analysis of iron-reducing fermentative bacteria Anoxybacter fermentans.</title>
        <authorList>
            <person name="Zeng X."/>
            <person name="Shao Z."/>
        </authorList>
    </citation>
    <scope>NUCLEOTIDE SEQUENCE [LARGE SCALE GENOMIC DNA]</scope>
    <source>
        <strain evidence="7 8">DY22613</strain>
    </source>
</reference>
<feature type="binding site" evidence="5">
    <location>
        <position position="181"/>
    </location>
    <ligand>
        <name>dihydroxyacetone phosphate</name>
        <dbReference type="ChEBI" id="CHEBI:57642"/>
    </ligand>
</feature>
<feature type="binding site" evidence="6">
    <location>
        <position position="83"/>
    </location>
    <ligand>
        <name>Zn(2+)</name>
        <dbReference type="ChEBI" id="CHEBI:29105"/>
        <label>1</label>
        <note>catalytic</note>
    </ligand>
</feature>
<dbReference type="GO" id="GO:0006096">
    <property type="term" value="P:glycolytic process"/>
    <property type="evidence" value="ECO:0007669"/>
    <property type="project" value="InterPro"/>
</dbReference>
<dbReference type="Gene3D" id="3.20.20.70">
    <property type="entry name" value="Aldolase class I"/>
    <property type="match status" value="1"/>
</dbReference>
<dbReference type="InterPro" id="IPR011289">
    <property type="entry name" value="Fruc_bis_ald_class-2"/>
</dbReference>
<evidence type="ECO:0000256" key="4">
    <source>
        <dbReference type="PIRSR" id="PIRSR001359-1"/>
    </source>
</evidence>
<dbReference type="RefSeq" id="WP_127017383.1">
    <property type="nucleotide sequence ID" value="NZ_CP016379.1"/>
</dbReference>
<dbReference type="InterPro" id="IPR050246">
    <property type="entry name" value="Class_II_FBP_aldolase"/>
</dbReference>
<feature type="active site" description="Proton donor" evidence="4">
    <location>
        <position position="82"/>
    </location>
</feature>
<dbReference type="NCBIfam" id="NF009374">
    <property type="entry name" value="PRK12737.1"/>
    <property type="match status" value="1"/>
</dbReference>
<feature type="binding site" evidence="6">
    <location>
        <position position="180"/>
    </location>
    <ligand>
        <name>Zn(2+)</name>
        <dbReference type="ChEBI" id="CHEBI:29105"/>
        <label>1</label>
        <note>catalytic</note>
    </ligand>
</feature>
<sequence length="284" mass="31049">MALVPMSQILNKAQAEGYAVGGFNMNNLESLQAIIETAEEERSPVIVQLSEGALRYVGIDYATACVKAAADKATIPVALHLDHGSSFEKIIECIRYGFSSVMIDGSKLPFEENIALVQKVVEAARVVGVSVEAELGKIGGTEDDHTVDEREALMTNPDEAKEFVERTGVDALAIAIGTAHGPYKGKPELDFERLEKIRNLVNVPLVLHGASGVYDEDIKKAISLGICKININTDFQQVFTAKVREILNNDEKVYDPRKILGPAKDAMKEKVREKIRLLGSNNRV</sequence>
<keyword evidence="2 6" id="KW-0862">Zinc</keyword>
<name>A0A3Q9HRX6_9FIRM</name>
<keyword evidence="3" id="KW-0456">Lyase</keyword>
<dbReference type="OrthoDB" id="9803995at2"/>
<evidence type="ECO:0000313" key="8">
    <source>
        <dbReference type="Proteomes" id="UP000267250"/>
    </source>
</evidence>
<protein>
    <submittedName>
        <fullName evidence="7">Fructose-1,6-bisphosphate aldolase, class II</fullName>
    </submittedName>
</protein>
<dbReference type="SUPFAM" id="SSF51569">
    <property type="entry name" value="Aldolase"/>
    <property type="match status" value="1"/>
</dbReference>
<keyword evidence="1 6" id="KW-0479">Metal-binding</keyword>
<gene>
    <name evidence="7" type="ORF">BBF96_11910</name>
</gene>
<keyword evidence="8" id="KW-1185">Reference proteome</keyword>
<dbReference type="GO" id="GO:0008270">
    <property type="term" value="F:zinc ion binding"/>
    <property type="evidence" value="ECO:0007669"/>
    <property type="project" value="InterPro"/>
</dbReference>
<dbReference type="GO" id="GO:0030388">
    <property type="term" value="P:fructose 1,6-bisphosphate metabolic process"/>
    <property type="evidence" value="ECO:0007669"/>
    <property type="project" value="InterPro"/>
</dbReference>
<evidence type="ECO:0000256" key="2">
    <source>
        <dbReference type="ARBA" id="ARBA00022833"/>
    </source>
</evidence>
<dbReference type="AlphaFoldDB" id="A0A3Q9HRX6"/>
<organism evidence="7 8">
    <name type="scientific">Anoxybacter fermentans</name>
    <dbReference type="NCBI Taxonomy" id="1323375"/>
    <lineage>
        <taxon>Bacteria</taxon>
        <taxon>Bacillati</taxon>
        <taxon>Bacillota</taxon>
        <taxon>Clostridia</taxon>
        <taxon>Halanaerobiales</taxon>
        <taxon>Anoxybacter</taxon>
    </lineage>
</organism>
<dbReference type="NCBIfam" id="TIGR00167">
    <property type="entry name" value="cbbA"/>
    <property type="match status" value="1"/>
</dbReference>
<dbReference type="PROSITE" id="PS00806">
    <property type="entry name" value="ALDOLASE_CLASS_II_2"/>
    <property type="match status" value="1"/>
</dbReference>
<dbReference type="NCBIfam" id="NF009497">
    <property type="entry name" value="PRK12857.1"/>
    <property type="match status" value="1"/>
</dbReference>
<dbReference type="PANTHER" id="PTHR30304">
    <property type="entry name" value="D-TAGATOSE-1,6-BISPHOSPHATE ALDOLASE"/>
    <property type="match status" value="1"/>
</dbReference>
<dbReference type="EMBL" id="CP016379">
    <property type="protein sequence ID" value="AZR74036.1"/>
    <property type="molecule type" value="Genomic_DNA"/>
</dbReference>
<feature type="binding site" evidence="6">
    <location>
        <position position="208"/>
    </location>
    <ligand>
        <name>Zn(2+)</name>
        <dbReference type="ChEBI" id="CHEBI:29105"/>
        <label>1</label>
        <note>catalytic</note>
    </ligand>
</feature>
<dbReference type="CDD" id="cd00947">
    <property type="entry name" value="TBP_aldolase_IIB"/>
    <property type="match status" value="1"/>
</dbReference>
<evidence type="ECO:0000256" key="3">
    <source>
        <dbReference type="ARBA" id="ARBA00023239"/>
    </source>
</evidence>
<dbReference type="GO" id="GO:0004332">
    <property type="term" value="F:fructose-bisphosphate aldolase activity"/>
    <property type="evidence" value="ECO:0007669"/>
    <property type="project" value="InterPro"/>
</dbReference>
<accession>A0A3Q9HRX6</accession>
<dbReference type="NCBIfam" id="TIGR01859">
    <property type="entry name" value="fruc_bis_ald"/>
    <property type="match status" value="1"/>
</dbReference>
<feature type="binding site" evidence="5">
    <location>
        <begin position="209"/>
        <end position="211"/>
    </location>
    <ligand>
        <name>dihydroxyacetone phosphate</name>
        <dbReference type="ChEBI" id="CHEBI:57642"/>
    </ligand>
</feature>
<dbReference type="PANTHER" id="PTHR30304:SF0">
    <property type="entry name" value="D-TAGATOSE-1,6-BISPHOSPHATE ALDOLASE SUBUNIT GATY-RELATED"/>
    <property type="match status" value="1"/>
</dbReference>
<feature type="binding site" evidence="6">
    <location>
        <position position="134"/>
    </location>
    <ligand>
        <name>Zn(2+)</name>
        <dbReference type="ChEBI" id="CHEBI:29105"/>
        <label>2</label>
    </ligand>
</feature>
<dbReference type="Proteomes" id="UP000267250">
    <property type="component" value="Chromosome"/>
</dbReference>
<dbReference type="InterPro" id="IPR000771">
    <property type="entry name" value="FBA_II"/>
</dbReference>
<comment type="cofactor">
    <cofactor evidence="6">
        <name>Zn(2+)</name>
        <dbReference type="ChEBI" id="CHEBI:29105"/>
    </cofactor>
    <text evidence="6">Binds 2 Zn(2+) ions per subunit. One is catalytic and the other provides a structural contribution.</text>
</comment>
<dbReference type="Pfam" id="PF01116">
    <property type="entry name" value="F_bP_aldolase"/>
    <property type="match status" value="1"/>
</dbReference>